<protein>
    <submittedName>
        <fullName evidence="2">Adenosine deaminase/editase</fullName>
    </submittedName>
</protein>
<accession>A0A1Y2HPN6</accession>
<dbReference type="Pfam" id="PF02137">
    <property type="entry name" value="A_deamin"/>
    <property type="match status" value="1"/>
</dbReference>
<dbReference type="PANTHER" id="PTHR10910:SF62">
    <property type="entry name" value="AT07585P-RELATED"/>
    <property type="match status" value="1"/>
</dbReference>
<reference evidence="2 3" key="1">
    <citation type="submission" date="2016-07" db="EMBL/GenBank/DDBJ databases">
        <title>Pervasive Adenine N6-methylation of Active Genes in Fungi.</title>
        <authorList>
            <consortium name="DOE Joint Genome Institute"/>
            <person name="Mondo S.J."/>
            <person name="Dannebaum R.O."/>
            <person name="Kuo R.C."/>
            <person name="Labutti K."/>
            <person name="Haridas S."/>
            <person name="Kuo A."/>
            <person name="Salamov A."/>
            <person name="Ahrendt S.R."/>
            <person name="Lipzen A."/>
            <person name="Sullivan W."/>
            <person name="Andreopoulos W.B."/>
            <person name="Clum A."/>
            <person name="Lindquist E."/>
            <person name="Daum C."/>
            <person name="Ramamoorthy G.K."/>
            <person name="Gryganskyi A."/>
            <person name="Culley D."/>
            <person name="Magnuson J.K."/>
            <person name="James T.Y."/>
            <person name="O'Malley M.A."/>
            <person name="Stajich J.E."/>
            <person name="Spatafora J.W."/>
            <person name="Visel A."/>
            <person name="Grigoriev I.V."/>
        </authorList>
    </citation>
    <scope>NUCLEOTIDE SEQUENCE [LARGE SCALE GENOMIC DNA]</scope>
    <source>
        <strain evidence="2 3">PL171</strain>
    </source>
</reference>
<dbReference type="Proteomes" id="UP000193411">
    <property type="component" value="Unassembled WGS sequence"/>
</dbReference>
<dbReference type="GO" id="GO:0006396">
    <property type="term" value="P:RNA processing"/>
    <property type="evidence" value="ECO:0007669"/>
    <property type="project" value="InterPro"/>
</dbReference>
<evidence type="ECO:0000259" key="1">
    <source>
        <dbReference type="PROSITE" id="PS50141"/>
    </source>
</evidence>
<evidence type="ECO:0000313" key="2">
    <source>
        <dbReference type="EMBL" id="ORZ35653.1"/>
    </source>
</evidence>
<dbReference type="OrthoDB" id="10268011at2759"/>
<dbReference type="STRING" id="765915.A0A1Y2HPN6"/>
<comment type="caution">
    <text evidence="2">The sequence shown here is derived from an EMBL/GenBank/DDBJ whole genome shotgun (WGS) entry which is preliminary data.</text>
</comment>
<dbReference type="PROSITE" id="PS50141">
    <property type="entry name" value="A_DEAMIN_EDITASE"/>
    <property type="match status" value="1"/>
</dbReference>
<dbReference type="SMART" id="SM00552">
    <property type="entry name" value="ADEAMc"/>
    <property type="match status" value="1"/>
</dbReference>
<dbReference type="PANTHER" id="PTHR10910">
    <property type="entry name" value="EUKARYOTE SPECIFIC DSRNA BINDING PROTEIN"/>
    <property type="match status" value="1"/>
</dbReference>
<dbReference type="GO" id="GO:0006382">
    <property type="term" value="P:adenosine to inosine editing"/>
    <property type="evidence" value="ECO:0007669"/>
    <property type="project" value="TreeGrafter"/>
</dbReference>
<gene>
    <name evidence="2" type="ORF">BCR44DRAFT_92156</name>
</gene>
<evidence type="ECO:0000313" key="3">
    <source>
        <dbReference type="Proteomes" id="UP000193411"/>
    </source>
</evidence>
<dbReference type="GO" id="GO:0003725">
    <property type="term" value="F:double-stranded RNA binding"/>
    <property type="evidence" value="ECO:0007669"/>
    <property type="project" value="TreeGrafter"/>
</dbReference>
<dbReference type="GO" id="GO:0003726">
    <property type="term" value="F:double-stranded RNA adenosine deaminase activity"/>
    <property type="evidence" value="ECO:0007669"/>
    <property type="project" value="TreeGrafter"/>
</dbReference>
<sequence>MYISQAPCAPAFRLSTAFTSNLDLLPTAFCLQTGGDASLEALSASSTANDQQARDRTEHKRSILLSANQSDAASIPMRGRNVFDLPCVLRTKPGRNDSIPTRSLSCSDKLASWQCLGLQGALLSTLIPDPISLASIVIGDHFHHIGLERALVHRVYDHVLSAPLLLDTRLQFAWSQEYVKEAAGRLDLTVVTPSHGFTWWSGGKSEYIVNGRKQGAAAGKDGRYLRKTWSQVSKPVWFSAWTKVALLAGWSSVPRMYADAKNLAVDYQERKRLLLRRHPVFSSWVGNDPKQVDHFEVDVDAM</sequence>
<dbReference type="GO" id="GO:0008251">
    <property type="term" value="F:tRNA-specific adenosine deaminase activity"/>
    <property type="evidence" value="ECO:0007669"/>
    <property type="project" value="TreeGrafter"/>
</dbReference>
<dbReference type="EMBL" id="MCFL01000021">
    <property type="protein sequence ID" value="ORZ35653.1"/>
    <property type="molecule type" value="Genomic_DNA"/>
</dbReference>
<proteinExistence type="predicted"/>
<dbReference type="InterPro" id="IPR002466">
    <property type="entry name" value="A_deamin"/>
</dbReference>
<feature type="domain" description="A to I editase" evidence="1">
    <location>
        <begin position="1"/>
        <end position="274"/>
    </location>
</feature>
<dbReference type="GO" id="GO:0005730">
    <property type="term" value="C:nucleolus"/>
    <property type="evidence" value="ECO:0007669"/>
    <property type="project" value="TreeGrafter"/>
</dbReference>
<name>A0A1Y2HPN6_9FUNG</name>
<organism evidence="2 3">
    <name type="scientific">Catenaria anguillulae PL171</name>
    <dbReference type="NCBI Taxonomy" id="765915"/>
    <lineage>
        <taxon>Eukaryota</taxon>
        <taxon>Fungi</taxon>
        <taxon>Fungi incertae sedis</taxon>
        <taxon>Blastocladiomycota</taxon>
        <taxon>Blastocladiomycetes</taxon>
        <taxon>Blastocladiales</taxon>
        <taxon>Catenariaceae</taxon>
        <taxon>Catenaria</taxon>
    </lineage>
</organism>
<keyword evidence="3" id="KW-1185">Reference proteome</keyword>
<dbReference type="AlphaFoldDB" id="A0A1Y2HPN6"/>
<dbReference type="GO" id="GO:0005737">
    <property type="term" value="C:cytoplasm"/>
    <property type="evidence" value="ECO:0007669"/>
    <property type="project" value="TreeGrafter"/>
</dbReference>